<dbReference type="Proteomes" id="UP000265520">
    <property type="component" value="Unassembled WGS sequence"/>
</dbReference>
<keyword evidence="4" id="KW-1185">Reference proteome</keyword>
<name>A0A392QMN6_9FABA</name>
<dbReference type="AlphaFoldDB" id="A0A392QMN6"/>
<accession>A0A392QMN6</accession>
<feature type="domain" description="TIR" evidence="2">
    <location>
        <begin position="1"/>
        <end position="85"/>
    </location>
</feature>
<evidence type="ECO:0000259" key="2">
    <source>
        <dbReference type="PROSITE" id="PS50104"/>
    </source>
</evidence>
<evidence type="ECO:0000313" key="3">
    <source>
        <dbReference type="EMBL" id="MCI25122.1"/>
    </source>
</evidence>
<sequence length="85" mass="9640">NYANSKWCLMELERIVEMSRTNGMLVVPVFYEVDPSEVRNQTGEFGKAFDSLISTVSVDEYKKKNWKTALHEVGGRAGVVIINSR</sequence>
<reference evidence="3 4" key="1">
    <citation type="journal article" date="2018" name="Front. Plant Sci.">
        <title>Red Clover (Trifolium pratense) and Zigzag Clover (T. medium) - A Picture of Genomic Similarities and Differences.</title>
        <authorList>
            <person name="Dluhosova J."/>
            <person name="Istvanek J."/>
            <person name="Nedelnik J."/>
            <person name="Repkova J."/>
        </authorList>
    </citation>
    <scope>NUCLEOTIDE SEQUENCE [LARGE SCALE GENOMIC DNA]</scope>
    <source>
        <strain evidence="4">cv. 10/8</strain>
        <tissue evidence="3">Leaf</tissue>
    </source>
</reference>
<dbReference type="EMBL" id="LXQA010145394">
    <property type="protein sequence ID" value="MCI25122.1"/>
    <property type="molecule type" value="Genomic_DNA"/>
</dbReference>
<dbReference type="GO" id="GO:0007165">
    <property type="term" value="P:signal transduction"/>
    <property type="evidence" value="ECO:0007669"/>
    <property type="project" value="InterPro"/>
</dbReference>
<comment type="caution">
    <text evidence="3">The sequence shown here is derived from an EMBL/GenBank/DDBJ whole genome shotgun (WGS) entry which is preliminary data.</text>
</comment>
<protein>
    <submittedName>
        <fullName evidence="3">TMV resistance protein N</fullName>
    </submittedName>
</protein>
<dbReference type="InterPro" id="IPR035897">
    <property type="entry name" value="Toll_tir_struct_dom_sf"/>
</dbReference>
<dbReference type="PANTHER" id="PTHR32009">
    <property type="entry name" value="TMV RESISTANCE PROTEIN N-LIKE"/>
    <property type="match status" value="1"/>
</dbReference>
<dbReference type="Pfam" id="PF01582">
    <property type="entry name" value="TIR"/>
    <property type="match status" value="1"/>
</dbReference>
<organism evidence="3 4">
    <name type="scientific">Trifolium medium</name>
    <dbReference type="NCBI Taxonomy" id="97028"/>
    <lineage>
        <taxon>Eukaryota</taxon>
        <taxon>Viridiplantae</taxon>
        <taxon>Streptophyta</taxon>
        <taxon>Embryophyta</taxon>
        <taxon>Tracheophyta</taxon>
        <taxon>Spermatophyta</taxon>
        <taxon>Magnoliopsida</taxon>
        <taxon>eudicotyledons</taxon>
        <taxon>Gunneridae</taxon>
        <taxon>Pentapetalae</taxon>
        <taxon>rosids</taxon>
        <taxon>fabids</taxon>
        <taxon>Fabales</taxon>
        <taxon>Fabaceae</taxon>
        <taxon>Papilionoideae</taxon>
        <taxon>50 kb inversion clade</taxon>
        <taxon>NPAAA clade</taxon>
        <taxon>Hologalegina</taxon>
        <taxon>IRL clade</taxon>
        <taxon>Trifolieae</taxon>
        <taxon>Trifolium</taxon>
    </lineage>
</organism>
<dbReference type="SUPFAM" id="SSF52200">
    <property type="entry name" value="Toll/Interleukin receptor TIR domain"/>
    <property type="match status" value="1"/>
</dbReference>
<dbReference type="PROSITE" id="PS50104">
    <property type="entry name" value="TIR"/>
    <property type="match status" value="1"/>
</dbReference>
<dbReference type="InterPro" id="IPR000157">
    <property type="entry name" value="TIR_dom"/>
</dbReference>
<keyword evidence="1" id="KW-0520">NAD</keyword>
<evidence type="ECO:0000313" key="4">
    <source>
        <dbReference type="Proteomes" id="UP000265520"/>
    </source>
</evidence>
<proteinExistence type="predicted"/>
<feature type="non-terminal residue" evidence="3">
    <location>
        <position position="1"/>
    </location>
</feature>
<dbReference type="PANTHER" id="PTHR32009:SF160">
    <property type="entry name" value="DISEASE RESISTANCE PROTEIN (TIR-NBS-LRR CLASS)"/>
    <property type="match status" value="1"/>
</dbReference>
<dbReference type="Gene3D" id="3.40.50.10140">
    <property type="entry name" value="Toll/interleukin-1 receptor homology (TIR) domain"/>
    <property type="match status" value="1"/>
</dbReference>
<evidence type="ECO:0000256" key="1">
    <source>
        <dbReference type="ARBA" id="ARBA00023027"/>
    </source>
</evidence>